<dbReference type="Proteomes" id="UP001519460">
    <property type="component" value="Unassembled WGS sequence"/>
</dbReference>
<evidence type="ECO:0000313" key="2">
    <source>
        <dbReference type="EMBL" id="KAK7497249.1"/>
    </source>
</evidence>
<name>A0ABD0LCH4_9CAEN</name>
<evidence type="ECO:0000256" key="1">
    <source>
        <dbReference type="SAM" id="Phobius"/>
    </source>
</evidence>
<feature type="non-terminal residue" evidence="2">
    <location>
        <position position="1"/>
    </location>
</feature>
<protein>
    <submittedName>
        <fullName evidence="2">Uncharacterized protein</fullName>
    </submittedName>
</protein>
<keyword evidence="1" id="KW-0472">Membrane</keyword>
<keyword evidence="1" id="KW-0812">Transmembrane</keyword>
<accession>A0ABD0LCH4</accession>
<keyword evidence="3" id="KW-1185">Reference proteome</keyword>
<organism evidence="2 3">
    <name type="scientific">Batillaria attramentaria</name>
    <dbReference type="NCBI Taxonomy" id="370345"/>
    <lineage>
        <taxon>Eukaryota</taxon>
        <taxon>Metazoa</taxon>
        <taxon>Spiralia</taxon>
        <taxon>Lophotrochozoa</taxon>
        <taxon>Mollusca</taxon>
        <taxon>Gastropoda</taxon>
        <taxon>Caenogastropoda</taxon>
        <taxon>Sorbeoconcha</taxon>
        <taxon>Cerithioidea</taxon>
        <taxon>Batillariidae</taxon>
        <taxon>Batillaria</taxon>
    </lineage>
</organism>
<reference evidence="2 3" key="1">
    <citation type="journal article" date="2023" name="Sci. Data">
        <title>Genome assembly of the Korean intertidal mud-creeper Batillaria attramentaria.</title>
        <authorList>
            <person name="Patra A.K."/>
            <person name="Ho P.T."/>
            <person name="Jun S."/>
            <person name="Lee S.J."/>
            <person name="Kim Y."/>
            <person name="Won Y.J."/>
        </authorList>
    </citation>
    <scope>NUCLEOTIDE SEQUENCE [LARGE SCALE GENOMIC DNA]</scope>
    <source>
        <strain evidence="2">Wonlab-2016</strain>
    </source>
</reference>
<sequence>AADELGSVVMWEWLILAVIVAVTRAIHCYIHYRAGLAGLPMPSHENNEPVQVLVQEQATNTTP</sequence>
<feature type="transmembrane region" description="Helical" evidence="1">
    <location>
        <begin position="13"/>
        <end position="32"/>
    </location>
</feature>
<gene>
    <name evidence="2" type="ORF">BaRGS_00011543</name>
</gene>
<dbReference type="AlphaFoldDB" id="A0ABD0LCH4"/>
<proteinExistence type="predicted"/>
<dbReference type="EMBL" id="JACVVK020000060">
    <property type="protein sequence ID" value="KAK7497249.1"/>
    <property type="molecule type" value="Genomic_DNA"/>
</dbReference>
<feature type="non-terminal residue" evidence="2">
    <location>
        <position position="63"/>
    </location>
</feature>
<comment type="caution">
    <text evidence="2">The sequence shown here is derived from an EMBL/GenBank/DDBJ whole genome shotgun (WGS) entry which is preliminary data.</text>
</comment>
<keyword evidence="1" id="KW-1133">Transmembrane helix</keyword>
<evidence type="ECO:0000313" key="3">
    <source>
        <dbReference type="Proteomes" id="UP001519460"/>
    </source>
</evidence>